<dbReference type="Gene3D" id="3.40.50.300">
    <property type="entry name" value="P-loop containing nucleotide triphosphate hydrolases"/>
    <property type="match status" value="1"/>
</dbReference>
<comment type="subcellular location">
    <subcellularLocation>
        <location evidence="8">Cytoplasm</location>
    </subcellularLocation>
</comment>
<dbReference type="EMBL" id="CP097206">
    <property type="protein sequence ID" value="UQV27222.1"/>
    <property type="molecule type" value="Genomic_DNA"/>
</dbReference>
<feature type="binding site" evidence="8">
    <location>
        <begin position="89"/>
        <end position="92"/>
    </location>
    <ligand>
        <name>ATP</name>
        <dbReference type="ChEBI" id="CHEBI:30616"/>
    </ligand>
</feature>
<dbReference type="KEGG" id="pphy:H7686_0000025"/>
<name>A0AAX3B958_9MOLU</name>
<comment type="catalytic activity">
    <reaction evidence="8 11">
        <text>thymidine + ATP = dTMP + ADP + H(+)</text>
        <dbReference type="Rhea" id="RHEA:19129"/>
        <dbReference type="ChEBI" id="CHEBI:15378"/>
        <dbReference type="ChEBI" id="CHEBI:17748"/>
        <dbReference type="ChEBI" id="CHEBI:30616"/>
        <dbReference type="ChEBI" id="CHEBI:63528"/>
        <dbReference type="ChEBI" id="CHEBI:456216"/>
        <dbReference type="EC" id="2.7.1.21"/>
    </reaction>
</comment>
<dbReference type="GO" id="GO:0004797">
    <property type="term" value="F:thymidine kinase activity"/>
    <property type="evidence" value="ECO:0007669"/>
    <property type="project" value="UniProtKB-UniRule"/>
</dbReference>
<keyword evidence="4 8" id="KW-0808">Transferase</keyword>
<keyword evidence="8" id="KW-0862">Zinc</keyword>
<dbReference type="PANTHER" id="PTHR11441">
    <property type="entry name" value="THYMIDINE KINASE"/>
    <property type="match status" value="1"/>
</dbReference>
<dbReference type="GO" id="GO:0046104">
    <property type="term" value="P:thymidine metabolic process"/>
    <property type="evidence" value="ECO:0007669"/>
    <property type="project" value="TreeGrafter"/>
</dbReference>
<dbReference type="InterPro" id="IPR001267">
    <property type="entry name" value="Thymidine_kinase"/>
</dbReference>
<dbReference type="RefSeq" id="WP_249175827.1">
    <property type="nucleotide sequence ID" value="NZ_JACRYS020000003.1"/>
</dbReference>
<dbReference type="HAMAP" id="MF_00124">
    <property type="entry name" value="Thymidine_kinase"/>
    <property type="match status" value="1"/>
</dbReference>
<evidence type="ECO:0000256" key="10">
    <source>
        <dbReference type="PIRSR" id="PIRSR035805-2"/>
    </source>
</evidence>
<comment type="similarity">
    <text evidence="1 8 12">Belongs to the thymidine kinase family.</text>
</comment>
<evidence type="ECO:0000256" key="9">
    <source>
        <dbReference type="PIRSR" id="PIRSR035805-1"/>
    </source>
</evidence>
<feature type="binding site" evidence="8">
    <location>
        <position position="187"/>
    </location>
    <ligand>
        <name>Zn(2+)</name>
        <dbReference type="ChEBI" id="CHEBI:29105"/>
    </ligand>
</feature>
<dbReference type="GO" id="GO:0005829">
    <property type="term" value="C:cytosol"/>
    <property type="evidence" value="ECO:0007669"/>
    <property type="project" value="TreeGrafter"/>
</dbReference>
<dbReference type="Proteomes" id="UP000769022">
    <property type="component" value="Chromosome"/>
</dbReference>
<evidence type="ECO:0000256" key="12">
    <source>
        <dbReference type="RuleBase" id="RU004165"/>
    </source>
</evidence>
<evidence type="ECO:0000256" key="6">
    <source>
        <dbReference type="ARBA" id="ARBA00022777"/>
    </source>
</evidence>
<comment type="subunit">
    <text evidence="8">Homotetramer.</text>
</comment>
<sequence length="195" mass="22506">MMVVDEEGFIEVICGPMFSGKTTELIKRINLLKSLQLQFLVFKPFIDNRYSCKSELINHNLEKAPAILIGQSQEIFNFIKPGIDFIIIDEAQFLDSDIETIVNDLSYQGIRIIIAGLELDFRGRPFGSMPYLLSIADRVTKYRSYCFICGKEASRTQRIYSNLKNKFSIEKEPIILIGGKDYHEPCCRKCHKFKF</sequence>
<organism evidence="13 14">
    <name type="scientific">Candidatus Phytoplasma asiaticum</name>
    <dbReference type="NCBI Taxonomy" id="2763338"/>
    <lineage>
        <taxon>Bacteria</taxon>
        <taxon>Bacillati</taxon>
        <taxon>Mycoplasmatota</taxon>
        <taxon>Mollicutes</taxon>
        <taxon>Acholeplasmatales</taxon>
        <taxon>Acholeplasmataceae</taxon>
        <taxon>Candidatus Phytoplasma</taxon>
        <taxon>16SrII (Peanut WB group)</taxon>
    </lineage>
</organism>
<evidence type="ECO:0000256" key="7">
    <source>
        <dbReference type="ARBA" id="ARBA00022840"/>
    </source>
</evidence>
<evidence type="ECO:0000256" key="3">
    <source>
        <dbReference type="ARBA" id="ARBA00022634"/>
    </source>
</evidence>
<dbReference type="Gene3D" id="3.30.60.20">
    <property type="match status" value="1"/>
</dbReference>
<feature type="binding site" evidence="10">
    <location>
        <begin position="175"/>
        <end position="178"/>
    </location>
    <ligand>
        <name>substrate</name>
    </ligand>
</feature>
<dbReference type="EC" id="2.7.1.21" evidence="2 8"/>
<evidence type="ECO:0000313" key="13">
    <source>
        <dbReference type="EMBL" id="UQV27222.1"/>
    </source>
</evidence>
<keyword evidence="8" id="KW-0479">Metal-binding</keyword>
<feature type="binding site" evidence="8">
    <location>
        <begin position="15"/>
        <end position="22"/>
    </location>
    <ligand>
        <name>ATP</name>
        <dbReference type="ChEBI" id="CHEBI:30616"/>
    </ligand>
</feature>
<evidence type="ECO:0000256" key="11">
    <source>
        <dbReference type="RuleBase" id="RU000544"/>
    </source>
</evidence>
<dbReference type="AlphaFoldDB" id="A0AAX3B958"/>
<feature type="active site" description="Proton acceptor" evidence="8 9">
    <location>
        <position position="90"/>
    </location>
</feature>
<dbReference type="InterPro" id="IPR027417">
    <property type="entry name" value="P-loop_NTPase"/>
</dbReference>
<keyword evidence="5 8" id="KW-0547">Nucleotide-binding</keyword>
<dbReference type="PANTHER" id="PTHR11441:SF0">
    <property type="entry name" value="THYMIDINE KINASE, CYTOSOLIC"/>
    <property type="match status" value="1"/>
</dbReference>
<evidence type="ECO:0000256" key="4">
    <source>
        <dbReference type="ARBA" id="ARBA00022679"/>
    </source>
</evidence>
<feature type="binding site" evidence="8">
    <location>
        <position position="149"/>
    </location>
    <ligand>
        <name>Zn(2+)</name>
        <dbReference type="ChEBI" id="CHEBI:29105"/>
    </ligand>
</feature>
<keyword evidence="8" id="KW-0963">Cytoplasm</keyword>
<evidence type="ECO:0000256" key="1">
    <source>
        <dbReference type="ARBA" id="ARBA00007587"/>
    </source>
</evidence>
<gene>
    <name evidence="8" type="primary">tdk</name>
    <name evidence="13" type="ORF">H7686_0000025</name>
</gene>
<keyword evidence="3 8" id="KW-0237">DNA synthesis</keyword>
<dbReference type="PIRSF" id="PIRSF035805">
    <property type="entry name" value="TK_cell"/>
    <property type="match status" value="1"/>
</dbReference>
<keyword evidence="7 8" id="KW-0067">ATP-binding</keyword>
<keyword evidence="6 8" id="KW-0418">Kinase</keyword>
<evidence type="ECO:0000256" key="8">
    <source>
        <dbReference type="HAMAP-Rule" id="MF_00124"/>
    </source>
</evidence>
<evidence type="ECO:0000256" key="5">
    <source>
        <dbReference type="ARBA" id="ARBA00022741"/>
    </source>
</evidence>
<dbReference type="GO" id="GO:0071897">
    <property type="term" value="P:DNA biosynthetic process"/>
    <property type="evidence" value="ECO:0007669"/>
    <property type="project" value="UniProtKB-KW"/>
</dbReference>
<dbReference type="GO" id="GO:0008270">
    <property type="term" value="F:zinc ion binding"/>
    <property type="evidence" value="ECO:0007669"/>
    <property type="project" value="UniProtKB-UniRule"/>
</dbReference>
<evidence type="ECO:0000313" key="14">
    <source>
        <dbReference type="Proteomes" id="UP000769022"/>
    </source>
</evidence>
<feature type="binding site" evidence="8">
    <location>
        <position position="146"/>
    </location>
    <ligand>
        <name>Zn(2+)</name>
        <dbReference type="ChEBI" id="CHEBI:29105"/>
    </ligand>
</feature>
<reference evidence="13 14" key="1">
    <citation type="submission" date="2022-05" db="EMBL/GenBank/DDBJ databases">
        <title>'Parthenium hysterophorus' phyllody phytoplasma strain PR34.</title>
        <authorList>
            <person name="Kirdat K."/>
            <person name="Tiwarekar B."/>
            <person name="Yadav A."/>
        </authorList>
    </citation>
    <scope>NUCLEOTIDE SEQUENCE [LARGE SCALE GENOMIC DNA]</scope>
    <source>
        <strain evidence="13 14">PR34</strain>
    </source>
</reference>
<dbReference type="NCBIfam" id="NF003296">
    <property type="entry name" value="PRK04296.1-1"/>
    <property type="match status" value="1"/>
</dbReference>
<proteinExistence type="inferred from homology"/>
<protein>
    <recommendedName>
        <fullName evidence="2 8">Thymidine kinase</fullName>
        <ecNumber evidence="2 8">2.7.1.21</ecNumber>
    </recommendedName>
</protein>
<dbReference type="SUPFAM" id="SSF57716">
    <property type="entry name" value="Glucocorticoid receptor-like (DNA-binding domain)"/>
    <property type="match status" value="1"/>
</dbReference>
<dbReference type="GO" id="GO:0005524">
    <property type="term" value="F:ATP binding"/>
    <property type="evidence" value="ECO:0007669"/>
    <property type="project" value="UniProtKB-UniRule"/>
</dbReference>
<dbReference type="SUPFAM" id="SSF52540">
    <property type="entry name" value="P-loop containing nucleoside triphosphate hydrolases"/>
    <property type="match status" value="1"/>
</dbReference>
<evidence type="ECO:0000256" key="2">
    <source>
        <dbReference type="ARBA" id="ARBA00012118"/>
    </source>
</evidence>
<accession>A0AAX3B958</accession>
<dbReference type="Pfam" id="PF00265">
    <property type="entry name" value="TK"/>
    <property type="match status" value="1"/>
</dbReference>
<feature type="binding site" evidence="8">
    <location>
        <position position="190"/>
    </location>
    <ligand>
        <name>Zn(2+)</name>
        <dbReference type="ChEBI" id="CHEBI:29105"/>
    </ligand>
</feature>
<keyword evidence="14" id="KW-1185">Reference proteome</keyword>